<dbReference type="PANTHER" id="PTHR12224:SF25">
    <property type="entry name" value="BETA-1,4-N-ACETYLGLUCOSAMINYLTRANSFERASE FAMILY PROTEIN"/>
    <property type="match status" value="1"/>
</dbReference>
<dbReference type="Proteomes" id="UP001179952">
    <property type="component" value="Unassembled WGS sequence"/>
</dbReference>
<sequence>MGVRRSPEPSSSPQRRKLPRLGPLQSIALFVLVLPTFALLTLLHHARDITYLLRPIWDTPPRPFRALPHYHARNLSIARLCALHGFGSPLATPRRVFDAVLFNNEIDLLELRWRELLPHVTAFLLVESNSTFTSQPKPLFFAENQKRFEFAAPKVVYGTLALDGMSVGSDPFVLESKQRGAMNSLLRRSGISSGDLLIMSDVDEVPSAHTVRLLRWCDEIPPLMHLELRHYLYSFEFPVDFSSWRASAHVVGQTTRYSHSRQSDLILADAGWHCSFCFRYTEDFVFKMTAYSHADRVRWREYLDHERIQRIICNGEDLFDMLPEEYSFKDIIKKMGPIPRSASAVHLPSFLIENAERFKFLLPGGCLRQPK</sequence>
<keyword evidence="1" id="KW-1133">Transmembrane helix</keyword>
<dbReference type="InterPro" id="IPR006813">
    <property type="entry name" value="Glyco_trans_17"/>
</dbReference>
<comment type="caution">
    <text evidence="2">The sequence shown here is derived from an EMBL/GenBank/DDBJ whole genome shotgun (WGS) entry which is preliminary data.</text>
</comment>
<dbReference type="AlphaFoldDB" id="A0AAV9BM76"/>
<dbReference type="EMBL" id="JAUJYN010000002">
    <property type="protein sequence ID" value="KAK1277344.1"/>
    <property type="molecule type" value="Genomic_DNA"/>
</dbReference>
<evidence type="ECO:0000256" key="1">
    <source>
        <dbReference type="SAM" id="Phobius"/>
    </source>
</evidence>
<evidence type="ECO:0000313" key="2">
    <source>
        <dbReference type="EMBL" id="KAK1277344.1"/>
    </source>
</evidence>
<dbReference type="Pfam" id="PF04724">
    <property type="entry name" value="Glyco_transf_17"/>
    <property type="match status" value="1"/>
</dbReference>
<dbReference type="GO" id="GO:0006044">
    <property type="term" value="P:N-acetylglucosamine metabolic process"/>
    <property type="evidence" value="ECO:0007669"/>
    <property type="project" value="TreeGrafter"/>
</dbReference>
<reference evidence="2" key="2">
    <citation type="submission" date="2023-06" db="EMBL/GenBank/DDBJ databases">
        <authorList>
            <person name="Ma L."/>
            <person name="Liu K.-W."/>
            <person name="Li Z."/>
            <person name="Hsiao Y.-Y."/>
            <person name="Qi Y."/>
            <person name="Fu T."/>
            <person name="Tang G."/>
            <person name="Zhang D."/>
            <person name="Sun W.-H."/>
            <person name="Liu D.-K."/>
            <person name="Li Y."/>
            <person name="Chen G.-Z."/>
            <person name="Liu X.-D."/>
            <person name="Liao X.-Y."/>
            <person name="Jiang Y.-T."/>
            <person name="Yu X."/>
            <person name="Hao Y."/>
            <person name="Huang J."/>
            <person name="Zhao X.-W."/>
            <person name="Ke S."/>
            <person name="Chen Y.-Y."/>
            <person name="Wu W.-L."/>
            <person name="Hsu J.-L."/>
            <person name="Lin Y.-F."/>
            <person name="Huang M.-D."/>
            <person name="Li C.-Y."/>
            <person name="Huang L."/>
            <person name="Wang Z.-W."/>
            <person name="Zhao X."/>
            <person name="Zhong W.-Y."/>
            <person name="Peng D.-H."/>
            <person name="Ahmad S."/>
            <person name="Lan S."/>
            <person name="Zhang J.-S."/>
            <person name="Tsai W.-C."/>
            <person name="Van De Peer Y."/>
            <person name="Liu Z.-J."/>
        </authorList>
    </citation>
    <scope>NUCLEOTIDE SEQUENCE</scope>
    <source>
        <strain evidence="2">SCP</strain>
        <tissue evidence="2">Leaves</tissue>
    </source>
</reference>
<keyword evidence="3" id="KW-1185">Reference proteome</keyword>
<reference evidence="2" key="1">
    <citation type="journal article" date="2023" name="Nat. Commun.">
        <title>Diploid and tetraploid genomes of Acorus and the evolution of monocots.</title>
        <authorList>
            <person name="Ma L."/>
            <person name="Liu K.W."/>
            <person name="Li Z."/>
            <person name="Hsiao Y.Y."/>
            <person name="Qi Y."/>
            <person name="Fu T."/>
            <person name="Tang G.D."/>
            <person name="Zhang D."/>
            <person name="Sun W.H."/>
            <person name="Liu D.K."/>
            <person name="Li Y."/>
            <person name="Chen G.Z."/>
            <person name="Liu X.D."/>
            <person name="Liao X.Y."/>
            <person name="Jiang Y.T."/>
            <person name="Yu X."/>
            <person name="Hao Y."/>
            <person name="Huang J."/>
            <person name="Zhao X.W."/>
            <person name="Ke S."/>
            <person name="Chen Y.Y."/>
            <person name="Wu W.L."/>
            <person name="Hsu J.L."/>
            <person name="Lin Y.F."/>
            <person name="Huang M.D."/>
            <person name="Li C.Y."/>
            <person name="Huang L."/>
            <person name="Wang Z.W."/>
            <person name="Zhao X."/>
            <person name="Zhong W.Y."/>
            <person name="Peng D.H."/>
            <person name="Ahmad S."/>
            <person name="Lan S."/>
            <person name="Zhang J.S."/>
            <person name="Tsai W.C."/>
            <person name="Van de Peer Y."/>
            <person name="Liu Z.J."/>
        </authorList>
    </citation>
    <scope>NUCLEOTIDE SEQUENCE</scope>
    <source>
        <strain evidence="2">SCP</strain>
    </source>
</reference>
<keyword evidence="1" id="KW-0812">Transmembrane</keyword>
<proteinExistence type="predicted"/>
<protein>
    <recommendedName>
        <fullName evidence="4">Beta-1,4-mannosyl-glycoprotein 4-beta-N-acetylglucosaminyltransferase</fullName>
    </recommendedName>
</protein>
<name>A0AAV9BM76_ACOGR</name>
<organism evidence="2 3">
    <name type="scientific">Acorus gramineus</name>
    <name type="common">Dwarf sweet flag</name>
    <dbReference type="NCBI Taxonomy" id="55184"/>
    <lineage>
        <taxon>Eukaryota</taxon>
        <taxon>Viridiplantae</taxon>
        <taxon>Streptophyta</taxon>
        <taxon>Embryophyta</taxon>
        <taxon>Tracheophyta</taxon>
        <taxon>Spermatophyta</taxon>
        <taxon>Magnoliopsida</taxon>
        <taxon>Liliopsida</taxon>
        <taxon>Acoraceae</taxon>
        <taxon>Acorus</taxon>
    </lineage>
</organism>
<gene>
    <name evidence="2" type="ORF">QJS04_geneDACA023547</name>
</gene>
<accession>A0AAV9BM76</accession>
<feature type="transmembrane region" description="Helical" evidence="1">
    <location>
        <begin position="21"/>
        <end position="43"/>
    </location>
</feature>
<evidence type="ECO:0008006" key="4">
    <source>
        <dbReference type="Google" id="ProtNLM"/>
    </source>
</evidence>
<keyword evidence="1" id="KW-0472">Membrane</keyword>
<dbReference type="PANTHER" id="PTHR12224">
    <property type="entry name" value="BETA-1,4-MANNOSYL-GLYCOPROTEIN BETA-1,4-N-ACETYLGLUCOSAMINYL-TRANSFERASE"/>
    <property type="match status" value="1"/>
</dbReference>
<dbReference type="GO" id="GO:0003830">
    <property type="term" value="F:beta-1,4-mannosylglycoprotein 4-beta-N-acetylglucosaminyltransferase activity"/>
    <property type="evidence" value="ECO:0007669"/>
    <property type="project" value="InterPro"/>
</dbReference>
<evidence type="ECO:0000313" key="3">
    <source>
        <dbReference type="Proteomes" id="UP001179952"/>
    </source>
</evidence>
<dbReference type="GO" id="GO:0016020">
    <property type="term" value="C:membrane"/>
    <property type="evidence" value="ECO:0007669"/>
    <property type="project" value="InterPro"/>
</dbReference>